<dbReference type="Proteomes" id="UP000281084">
    <property type="component" value="Unassembled WGS sequence"/>
</dbReference>
<dbReference type="EMBL" id="RCHD01000047">
    <property type="protein sequence ID" value="RLL31338.1"/>
    <property type="molecule type" value="Genomic_DNA"/>
</dbReference>
<sequence length="151" mass="17205">MFDLKRITEQFEWNPGSAYGRWSRAIKENDRPYIWLSCRPSSEGRELYCINQSGSPIERIDVLHNTHALVDGEYFNKANAALSYTEIAHDEAVKIAHYDEYYDLDVLLGVTLAVSSTELGHLVLKSKEILGGPKLDDVLLWKNQCDSSKIK</sequence>
<dbReference type="AlphaFoldDB" id="A0A3A8G7Q4"/>
<reference evidence="4 5" key="1">
    <citation type="submission" date="2018-09" db="EMBL/GenBank/DDBJ databases">
        <title>The draft genome of Acinetobacter sp. strains.</title>
        <authorList>
            <person name="Qin J."/>
            <person name="Feng Y."/>
            <person name="Zong Z."/>
        </authorList>
    </citation>
    <scope>NUCLEOTIDE SEQUENCE [LARGE SCALE GENOMIC DNA]</scope>
    <source>
        <strain evidence="3 5">WCHAc060001</strain>
        <strain evidence="2 4">WCHAc060003</strain>
    </source>
</reference>
<dbReference type="EMBL" id="RCHE01000040">
    <property type="protein sequence ID" value="RLL40406.1"/>
    <property type="molecule type" value="Genomic_DNA"/>
</dbReference>
<dbReference type="RefSeq" id="WP_106986481.1">
    <property type="nucleotide sequence ID" value="NZ_CP035934.2"/>
</dbReference>
<evidence type="ECO:0000313" key="6">
    <source>
        <dbReference type="Proteomes" id="UP000281084"/>
    </source>
</evidence>
<evidence type="ECO:0000313" key="2">
    <source>
        <dbReference type="EMBL" id="RLL31338.1"/>
    </source>
</evidence>
<evidence type="ECO:0000313" key="1">
    <source>
        <dbReference type="EMBL" id="RKG50984.1"/>
    </source>
</evidence>
<proteinExistence type="predicted"/>
<gene>
    <name evidence="1" type="ORF">D7V64_11950</name>
    <name evidence="3" type="ORF">D9K79_14000</name>
    <name evidence="2" type="ORF">D9K80_15170</name>
</gene>
<protein>
    <submittedName>
        <fullName evidence="1">Uncharacterized protein</fullName>
    </submittedName>
</protein>
<reference evidence="1 6" key="2">
    <citation type="submission" date="2018-09" db="EMBL/GenBank/DDBJ databases">
        <title>The draft genome of Acinetobacter spp. strains.</title>
        <authorList>
            <person name="Qin J."/>
            <person name="Feng Y."/>
            <person name="Zong Z."/>
        </authorList>
    </citation>
    <scope>NUCLEOTIDE SEQUENCE [LARGE SCALE GENOMIC DNA]</scope>
    <source>
        <strain evidence="1 6">WCHAc060002</strain>
    </source>
</reference>
<keyword evidence="5" id="KW-1185">Reference proteome</keyword>
<dbReference type="EMBL" id="RAXZ01000017">
    <property type="protein sequence ID" value="RKG50984.1"/>
    <property type="molecule type" value="Genomic_DNA"/>
</dbReference>
<evidence type="ECO:0000313" key="3">
    <source>
        <dbReference type="EMBL" id="RLL40406.1"/>
    </source>
</evidence>
<comment type="caution">
    <text evidence="1">The sequence shown here is derived from an EMBL/GenBank/DDBJ whole genome shotgun (WGS) entry which is preliminary data.</text>
</comment>
<accession>A0A498CVQ4</accession>
<organism evidence="1 6">
    <name type="scientific">Acinetobacter cumulans</name>
    <dbReference type="NCBI Taxonomy" id="2136182"/>
    <lineage>
        <taxon>Bacteria</taxon>
        <taxon>Pseudomonadati</taxon>
        <taxon>Pseudomonadota</taxon>
        <taxon>Gammaproteobacteria</taxon>
        <taxon>Moraxellales</taxon>
        <taxon>Moraxellaceae</taxon>
        <taxon>Acinetobacter</taxon>
    </lineage>
</organism>
<name>A0A3A8G7Q4_9GAMM</name>
<evidence type="ECO:0000313" key="4">
    <source>
        <dbReference type="Proteomes" id="UP000267166"/>
    </source>
</evidence>
<dbReference type="Proteomes" id="UP000267166">
    <property type="component" value="Unassembled WGS sequence"/>
</dbReference>
<evidence type="ECO:0000313" key="5">
    <source>
        <dbReference type="Proteomes" id="UP000273105"/>
    </source>
</evidence>
<dbReference type="Proteomes" id="UP000273105">
    <property type="component" value="Unassembled WGS sequence"/>
</dbReference>
<accession>A0A3A8G7Q4</accession>